<dbReference type="GO" id="GO:0032259">
    <property type="term" value="P:methylation"/>
    <property type="evidence" value="ECO:0007669"/>
    <property type="project" value="UniProtKB-KW"/>
</dbReference>
<keyword evidence="3 5" id="KW-0808">Transferase</keyword>
<dbReference type="InterPro" id="IPR051052">
    <property type="entry name" value="Diverse_substrate_MTase"/>
</dbReference>
<comment type="similarity">
    <text evidence="1">Belongs to the methyltransferase superfamily.</text>
</comment>
<dbReference type="CDD" id="cd02440">
    <property type="entry name" value="AdoMet_MTases"/>
    <property type="match status" value="1"/>
</dbReference>
<keyword evidence="6" id="KW-1185">Reference proteome</keyword>
<proteinExistence type="inferred from homology"/>
<sequence length="294" mass="33220">MATYSSKTFNSSNYDSNRPRYRDSLADTIIEYHRAQGPNNHTGLAVDVATGTGIFARQLQGKFSRVVGSDISATMLQSAREANSNQIPIEFVESPAEALPFLNSGTVDVMTVATGAHWFDMERFVAEAERVLRPNGTLAIFGYTGFGHFVDYPQCDAIFRDFGIGPTKLGPFWDRGRERLVDNYREYVPILSKNKWQDVQRIVYPGTSMEGDSQRFTVGTKPVVMHFEVTWRTLEDFLSTWSGPVNYHKKYPSRPNITEQVMRELMDAAGVSDRDAKVNIQWEEVLLVGRRPSV</sequence>
<dbReference type="InterPro" id="IPR029063">
    <property type="entry name" value="SAM-dependent_MTases_sf"/>
</dbReference>
<protein>
    <submittedName>
        <fullName evidence="5">S-adenosyl-L-methionine-dependent methyltransferase</fullName>
    </submittedName>
</protein>
<dbReference type="PANTHER" id="PTHR44942:SF4">
    <property type="entry name" value="METHYLTRANSFERASE TYPE 11 DOMAIN-CONTAINING PROTEIN"/>
    <property type="match status" value="1"/>
</dbReference>
<dbReference type="PANTHER" id="PTHR44942">
    <property type="entry name" value="METHYLTRANSF_11 DOMAIN-CONTAINING PROTEIN"/>
    <property type="match status" value="1"/>
</dbReference>
<name>A0A1Y1WBC6_9FUNG</name>
<dbReference type="SUPFAM" id="SSF53335">
    <property type="entry name" value="S-adenosyl-L-methionine-dependent methyltransferases"/>
    <property type="match status" value="1"/>
</dbReference>
<organism evidence="5 6">
    <name type="scientific">Linderina pennispora</name>
    <dbReference type="NCBI Taxonomy" id="61395"/>
    <lineage>
        <taxon>Eukaryota</taxon>
        <taxon>Fungi</taxon>
        <taxon>Fungi incertae sedis</taxon>
        <taxon>Zoopagomycota</taxon>
        <taxon>Kickxellomycotina</taxon>
        <taxon>Kickxellomycetes</taxon>
        <taxon>Kickxellales</taxon>
        <taxon>Kickxellaceae</taxon>
        <taxon>Linderina</taxon>
    </lineage>
</organism>
<dbReference type="EMBL" id="MCFD01000005">
    <property type="protein sequence ID" value="ORX70454.1"/>
    <property type="molecule type" value="Genomic_DNA"/>
</dbReference>
<comment type="caution">
    <text evidence="5">The sequence shown here is derived from an EMBL/GenBank/DDBJ whole genome shotgun (WGS) entry which is preliminary data.</text>
</comment>
<dbReference type="GeneID" id="63803820"/>
<evidence type="ECO:0000256" key="1">
    <source>
        <dbReference type="ARBA" id="ARBA00008361"/>
    </source>
</evidence>
<feature type="domain" description="Methyltransferase type 11" evidence="4">
    <location>
        <begin position="46"/>
        <end position="140"/>
    </location>
</feature>
<dbReference type="Pfam" id="PF08241">
    <property type="entry name" value="Methyltransf_11"/>
    <property type="match status" value="1"/>
</dbReference>
<reference evidence="5 6" key="1">
    <citation type="submission" date="2016-07" db="EMBL/GenBank/DDBJ databases">
        <title>Pervasive Adenine N6-methylation of Active Genes in Fungi.</title>
        <authorList>
            <consortium name="DOE Joint Genome Institute"/>
            <person name="Mondo S.J."/>
            <person name="Dannebaum R.O."/>
            <person name="Kuo R.C."/>
            <person name="Labutti K."/>
            <person name="Haridas S."/>
            <person name="Kuo A."/>
            <person name="Salamov A."/>
            <person name="Ahrendt S.R."/>
            <person name="Lipzen A."/>
            <person name="Sullivan W."/>
            <person name="Andreopoulos W.B."/>
            <person name="Clum A."/>
            <person name="Lindquist E."/>
            <person name="Daum C."/>
            <person name="Ramamoorthy G.K."/>
            <person name="Gryganskyi A."/>
            <person name="Culley D."/>
            <person name="Magnuson J.K."/>
            <person name="James T.Y."/>
            <person name="O'Malley M.A."/>
            <person name="Stajich J.E."/>
            <person name="Spatafora J.W."/>
            <person name="Visel A."/>
            <person name="Grigoriev I.V."/>
        </authorList>
    </citation>
    <scope>NUCLEOTIDE SEQUENCE [LARGE SCALE GENOMIC DNA]</scope>
    <source>
        <strain evidence="5 6">ATCC 12442</strain>
    </source>
</reference>
<gene>
    <name evidence="5" type="ORF">DL89DRAFT_266673</name>
</gene>
<dbReference type="Proteomes" id="UP000193922">
    <property type="component" value="Unassembled WGS sequence"/>
</dbReference>
<dbReference type="InterPro" id="IPR013216">
    <property type="entry name" value="Methyltransf_11"/>
</dbReference>
<evidence type="ECO:0000256" key="3">
    <source>
        <dbReference type="ARBA" id="ARBA00022679"/>
    </source>
</evidence>
<dbReference type="Gene3D" id="3.40.50.150">
    <property type="entry name" value="Vaccinia Virus protein VP39"/>
    <property type="match status" value="1"/>
</dbReference>
<dbReference type="RefSeq" id="XP_040744033.1">
    <property type="nucleotide sequence ID" value="XM_040887172.1"/>
</dbReference>
<dbReference type="GO" id="GO:0008757">
    <property type="term" value="F:S-adenosylmethionine-dependent methyltransferase activity"/>
    <property type="evidence" value="ECO:0007669"/>
    <property type="project" value="InterPro"/>
</dbReference>
<keyword evidence="2 5" id="KW-0489">Methyltransferase</keyword>
<dbReference type="STRING" id="61395.A0A1Y1WBC6"/>
<evidence type="ECO:0000313" key="5">
    <source>
        <dbReference type="EMBL" id="ORX70454.1"/>
    </source>
</evidence>
<evidence type="ECO:0000259" key="4">
    <source>
        <dbReference type="Pfam" id="PF08241"/>
    </source>
</evidence>
<evidence type="ECO:0000256" key="2">
    <source>
        <dbReference type="ARBA" id="ARBA00022603"/>
    </source>
</evidence>
<dbReference type="AlphaFoldDB" id="A0A1Y1WBC6"/>
<evidence type="ECO:0000313" key="6">
    <source>
        <dbReference type="Proteomes" id="UP000193922"/>
    </source>
</evidence>
<accession>A0A1Y1WBC6</accession>
<dbReference type="OrthoDB" id="10027013at2759"/>